<dbReference type="KEGG" id="daa:AKL17_1209"/>
<dbReference type="Gene3D" id="3.40.50.300">
    <property type="entry name" value="P-loop containing nucleotide triphosphate hydrolases"/>
    <property type="match status" value="1"/>
</dbReference>
<protein>
    <recommendedName>
        <fullName evidence="3">DNA repair protein RecN</fullName>
    </recommendedName>
</protein>
<gene>
    <name evidence="1" type="ORF">AKL17_1209</name>
</gene>
<accession>A0A159Z0Q8</accession>
<dbReference type="AlphaFoldDB" id="A0A159Z0Q8"/>
<evidence type="ECO:0000313" key="2">
    <source>
        <dbReference type="Proteomes" id="UP000076128"/>
    </source>
</evidence>
<dbReference type="STRING" id="1335048.AKL17_1209"/>
<reference evidence="1 2" key="1">
    <citation type="submission" date="2015-09" db="EMBL/GenBank/DDBJ databases">
        <title>Complete genome sequence of Defluviimonas alba cai42t isolated from an oilfield in Xinjiang.</title>
        <authorList>
            <person name="Geng S."/>
            <person name="Pan X."/>
            <person name="Wu X."/>
        </authorList>
    </citation>
    <scope>NUCLEOTIDE SEQUENCE [LARGE SCALE GENOMIC DNA]</scope>
    <source>
        <strain evidence="2">cai42</strain>
    </source>
</reference>
<keyword evidence="2" id="KW-1185">Reference proteome</keyword>
<sequence>MTGEVTTSSVVPLSPAERVDELARMLAGESVTDAARNAARALLDG</sequence>
<dbReference type="InterPro" id="IPR027417">
    <property type="entry name" value="P-loop_NTPase"/>
</dbReference>
<dbReference type="Proteomes" id="UP000076128">
    <property type="component" value="Chromosome"/>
</dbReference>
<name>A0A159Z0Q8_9RHOB</name>
<proteinExistence type="predicted"/>
<evidence type="ECO:0008006" key="3">
    <source>
        <dbReference type="Google" id="ProtNLM"/>
    </source>
</evidence>
<evidence type="ECO:0000313" key="1">
    <source>
        <dbReference type="EMBL" id="AMY68465.1"/>
    </source>
</evidence>
<dbReference type="EMBL" id="CP012661">
    <property type="protein sequence ID" value="AMY68465.1"/>
    <property type="molecule type" value="Genomic_DNA"/>
</dbReference>
<organism evidence="1 2">
    <name type="scientific">Frigidibacter mobilis</name>
    <dbReference type="NCBI Taxonomy" id="1335048"/>
    <lineage>
        <taxon>Bacteria</taxon>
        <taxon>Pseudomonadati</taxon>
        <taxon>Pseudomonadota</taxon>
        <taxon>Alphaproteobacteria</taxon>
        <taxon>Rhodobacterales</taxon>
        <taxon>Paracoccaceae</taxon>
        <taxon>Frigidibacter</taxon>
    </lineage>
</organism>